<reference evidence="2" key="3">
    <citation type="submission" date="2023-10" db="EMBL/GenBank/DDBJ databases">
        <title>Whole Genome based description of the genera Actinobaculum and Actinotignum reveals a complex phylogenetic relationship within the species included in the genus Actinotignum.</title>
        <authorList>
            <person name="Jensen C.S."/>
            <person name="Dargis R."/>
            <person name="Kemp M."/>
            <person name="Christensen J.J."/>
        </authorList>
    </citation>
    <scope>NUCLEOTIDE SEQUENCE</scope>
    <source>
        <strain evidence="2">Actinobaculum_suis_CCUG19206T</strain>
    </source>
</reference>
<evidence type="ECO:0000313" key="4">
    <source>
        <dbReference type="Proteomes" id="UP000182744"/>
    </source>
</evidence>
<organism evidence="3 4">
    <name type="scientific">Actinobaculum suis</name>
    <dbReference type="NCBI Taxonomy" id="1657"/>
    <lineage>
        <taxon>Bacteria</taxon>
        <taxon>Bacillati</taxon>
        <taxon>Actinomycetota</taxon>
        <taxon>Actinomycetes</taxon>
        <taxon>Actinomycetales</taxon>
        <taxon>Actinomycetaceae</taxon>
        <taxon>Actinobaculum</taxon>
    </lineage>
</organism>
<sequence>MAGNAAAAWQWAAEDPAAQQRKSAQPAEDPQAGNPGKIAELGRLEKRDSPGKPRKLDSPGNLGKLDHTGNSGKLGKASKLGRAREALARAEASVGLTGSLVTPVGNLVMPTESAALPAETSMLHANLVPAAGSTVAGSTALPASGSRLPAGAPVPAETWDLPEELRVLFPRGLHRGMTIGTFGSRFATMFIASLASSQGAWCIYLGCADIGWAGAADLGIALDRTVSVPQISAAAAGKVAAAAVDGFDVVICGPGLNLDKRSRKALARRAGTRGAIIVGEGWKAQTSLTAQYVAATGLGRGRGHLRSLHLEMQARHGRKLRLRVDASGWQQEPGLRVVD</sequence>
<evidence type="ECO:0000313" key="3">
    <source>
        <dbReference type="EMBL" id="SDE61062.1"/>
    </source>
</evidence>
<reference evidence="3" key="2">
    <citation type="submission" date="2016-10" db="EMBL/GenBank/DDBJ databases">
        <authorList>
            <person name="de Groot N.N."/>
        </authorList>
    </citation>
    <scope>NUCLEOTIDE SEQUENCE [LARGE SCALE GENOMIC DNA]</scope>
    <source>
        <strain evidence="3">DSM 20639</strain>
    </source>
</reference>
<dbReference type="Proteomes" id="UP000182744">
    <property type="component" value="Unassembled WGS sequence"/>
</dbReference>
<dbReference type="RefSeq" id="WP_074663596.1">
    <property type="nucleotide sequence ID" value="NZ_FNAU01000016.1"/>
</dbReference>
<dbReference type="EMBL" id="FNAU01000016">
    <property type="protein sequence ID" value="SDE61062.1"/>
    <property type="molecule type" value="Genomic_DNA"/>
</dbReference>
<reference evidence="4" key="1">
    <citation type="submission" date="2016-10" db="EMBL/GenBank/DDBJ databases">
        <authorList>
            <person name="Varghese N."/>
        </authorList>
    </citation>
    <scope>NUCLEOTIDE SEQUENCE [LARGE SCALE GENOMIC DNA]</scope>
    <source>
        <strain evidence="4">DSM 20639</strain>
    </source>
</reference>
<evidence type="ECO:0000256" key="1">
    <source>
        <dbReference type="SAM" id="MobiDB-lite"/>
    </source>
</evidence>
<gene>
    <name evidence="2" type="ORF">R6G71_03145</name>
    <name evidence="3" type="ORF">SAMN05421878_11634</name>
</gene>
<dbReference type="AlphaFoldDB" id="A0A1G7EBK0"/>
<dbReference type="Proteomes" id="UP001273799">
    <property type="component" value="Unassembled WGS sequence"/>
</dbReference>
<accession>A0A1G7EBK0</accession>
<feature type="compositionally biased region" description="Low complexity" evidence="1">
    <location>
        <begin position="1"/>
        <end position="20"/>
    </location>
</feature>
<feature type="compositionally biased region" description="Basic and acidic residues" evidence="1">
    <location>
        <begin position="40"/>
        <end position="57"/>
    </location>
</feature>
<name>A0A1G7EBK0_9ACTO</name>
<dbReference type="EMBL" id="JAWNFU010000002">
    <property type="protein sequence ID" value="MDY5153047.1"/>
    <property type="molecule type" value="Genomic_DNA"/>
</dbReference>
<feature type="region of interest" description="Disordered" evidence="1">
    <location>
        <begin position="1"/>
        <end position="78"/>
    </location>
</feature>
<evidence type="ECO:0000313" key="2">
    <source>
        <dbReference type="EMBL" id="MDY5153047.1"/>
    </source>
</evidence>
<proteinExistence type="predicted"/>
<keyword evidence="4" id="KW-1185">Reference proteome</keyword>
<protein>
    <submittedName>
        <fullName evidence="3">Uncharacterized protein</fullName>
    </submittedName>
</protein>